<dbReference type="InterPro" id="IPR000566">
    <property type="entry name" value="Lipocln_cytosolic_FA-bd_dom"/>
</dbReference>
<dbReference type="GO" id="GO:0006629">
    <property type="term" value="P:lipid metabolic process"/>
    <property type="evidence" value="ECO:0007669"/>
    <property type="project" value="TreeGrafter"/>
</dbReference>
<dbReference type="AlphaFoldDB" id="A0A8J8NJ30"/>
<dbReference type="Pfam" id="PF08212">
    <property type="entry name" value="Lipocalin_2"/>
    <property type="match status" value="1"/>
</dbReference>
<dbReference type="PANTHER" id="PTHR10612:SF34">
    <property type="entry name" value="APOLIPOPROTEIN D"/>
    <property type="match status" value="1"/>
</dbReference>
<dbReference type="PIRSF" id="PIRSF036893">
    <property type="entry name" value="Lipocalin_ApoD"/>
    <property type="match status" value="1"/>
</dbReference>
<evidence type="ECO:0000256" key="3">
    <source>
        <dbReference type="PIRNR" id="PIRNR036893"/>
    </source>
</evidence>
<dbReference type="Proteomes" id="UP000785679">
    <property type="component" value="Unassembled WGS sequence"/>
</dbReference>
<feature type="domain" description="Lipocalin/cytosolic fatty-acid binding" evidence="4">
    <location>
        <begin position="35"/>
        <end position="167"/>
    </location>
</feature>
<reference evidence="5" key="1">
    <citation type="submission" date="2019-06" db="EMBL/GenBank/DDBJ databases">
        <authorList>
            <person name="Zheng W."/>
        </authorList>
    </citation>
    <scope>NUCLEOTIDE SEQUENCE</scope>
    <source>
        <strain evidence="5">QDHG01</strain>
    </source>
</reference>
<dbReference type="InterPro" id="IPR022271">
    <property type="entry name" value="Lipocalin_ApoD"/>
</dbReference>
<dbReference type="SUPFAM" id="SSF50814">
    <property type="entry name" value="Lipocalins"/>
    <property type="match status" value="1"/>
</dbReference>
<dbReference type="PRINTS" id="PR01273">
    <property type="entry name" value="INVTBRTCOLOR"/>
</dbReference>
<dbReference type="OrthoDB" id="407799at2759"/>
<dbReference type="GO" id="GO:0031409">
    <property type="term" value="F:pigment binding"/>
    <property type="evidence" value="ECO:0007669"/>
    <property type="project" value="InterPro"/>
</dbReference>
<dbReference type="Gene3D" id="2.40.128.20">
    <property type="match status" value="1"/>
</dbReference>
<organism evidence="5 6">
    <name type="scientific">Halteria grandinella</name>
    <dbReference type="NCBI Taxonomy" id="5974"/>
    <lineage>
        <taxon>Eukaryota</taxon>
        <taxon>Sar</taxon>
        <taxon>Alveolata</taxon>
        <taxon>Ciliophora</taxon>
        <taxon>Intramacronucleata</taxon>
        <taxon>Spirotrichea</taxon>
        <taxon>Stichotrichia</taxon>
        <taxon>Sporadotrichida</taxon>
        <taxon>Halteriidae</taxon>
        <taxon>Halteria</taxon>
    </lineage>
</organism>
<feature type="chain" id="PRO_5035350927" description="Lipocalin/cytosolic fatty-acid binding domain-containing protein" evidence="3">
    <location>
        <begin position="19"/>
        <end position="206"/>
    </location>
</feature>
<keyword evidence="3" id="KW-0732">Signal</keyword>
<evidence type="ECO:0000256" key="1">
    <source>
        <dbReference type="ARBA" id="ARBA00006889"/>
    </source>
</evidence>
<comment type="similarity">
    <text evidence="1 3">Belongs to the calycin superfamily. Lipocalin family.</text>
</comment>
<evidence type="ECO:0000313" key="5">
    <source>
        <dbReference type="EMBL" id="TNV75644.1"/>
    </source>
</evidence>
<feature type="signal peptide" evidence="3">
    <location>
        <begin position="1"/>
        <end position="18"/>
    </location>
</feature>
<name>A0A8J8NJ30_HALGN</name>
<dbReference type="GO" id="GO:0000302">
    <property type="term" value="P:response to reactive oxygen species"/>
    <property type="evidence" value="ECO:0007669"/>
    <property type="project" value="TreeGrafter"/>
</dbReference>
<sequence>MLLSVILGTLFLLQGANASTSWGSCSNLKLQENFKVEKYMGLWYEQARDKNFRYEKGDCQQSRYALNNETNETIYVLNSQYRDDKTGFDTAAGVAHCNGPHCNLKFRWYLPEGDYRVVATDYDNYAVVYSCRNILRFAKMEYIWVLTREKEVDPECAGKAKALIRERMPWYDVDRNLYETKQGGKCRYLPVDEIEGMQEADFVEDQ</sequence>
<gene>
    <name evidence="5" type="ORF">FGO68_gene5832</name>
</gene>
<accession>A0A8J8NJ30</accession>
<evidence type="ECO:0000313" key="6">
    <source>
        <dbReference type="Proteomes" id="UP000785679"/>
    </source>
</evidence>
<evidence type="ECO:0000256" key="2">
    <source>
        <dbReference type="ARBA" id="ARBA00023157"/>
    </source>
</evidence>
<evidence type="ECO:0000259" key="4">
    <source>
        <dbReference type="Pfam" id="PF08212"/>
    </source>
</evidence>
<keyword evidence="2" id="KW-1015">Disulfide bond</keyword>
<proteinExistence type="inferred from homology"/>
<comment type="caution">
    <text evidence="5">The sequence shown here is derived from an EMBL/GenBank/DDBJ whole genome shotgun (WGS) entry which is preliminary data.</text>
</comment>
<dbReference type="EMBL" id="RRYP01015145">
    <property type="protein sequence ID" value="TNV75644.1"/>
    <property type="molecule type" value="Genomic_DNA"/>
</dbReference>
<keyword evidence="6" id="KW-1185">Reference proteome</keyword>
<dbReference type="InterPro" id="IPR012674">
    <property type="entry name" value="Calycin"/>
</dbReference>
<dbReference type="InterPro" id="IPR003057">
    <property type="entry name" value="Invtbrt_color"/>
</dbReference>
<dbReference type="PANTHER" id="PTHR10612">
    <property type="entry name" value="APOLIPOPROTEIN D"/>
    <property type="match status" value="1"/>
</dbReference>
<dbReference type="GO" id="GO:0005737">
    <property type="term" value="C:cytoplasm"/>
    <property type="evidence" value="ECO:0007669"/>
    <property type="project" value="TreeGrafter"/>
</dbReference>
<protein>
    <recommendedName>
        <fullName evidence="4">Lipocalin/cytosolic fatty-acid binding domain-containing protein</fullName>
    </recommendedName>
</protein>